<evidence type="ECO:0000313" key="2">
    <source>
        <dbReference type="Proteomes" id="UP000265520"/>
    </source>
</evidence>
<dbReference type="Proteomes" id="UP000265520">
    <property type="component" value="Unassembled WGS sequence"/>
</dbReference>
<evidence type="ECO:0000313" key="1">
    <source>
        <dbReference type="EMBL" id="MCI25341.1"/>
    </source>
</evidence>
<accession>A0A392QLP8</accession>
<protein>
    <submittedName>
        <fullName evidence="1">Uncharacterized protein</fullName>
    </submittedName>
</protein>
<reference evidence="1 2" key="1">
    <citation type="journal article" date="2018" name="Front. Plant Sci.">
        <title>Red Clover (Trifolium pratense) and Zigzag Clover (T. medium) - A Picture of Genomic Similarities and Differences.</title>
        <authorList>
            <person name="Dluhosova J."/>
            <person name="Istvanek J."/>
            <person name="Nedelnik J."/>
            <person name="Repkova J."/>
        </authorList>
    </citation>
    <scope>NUCLEOTIDE SEQUENCE [LARGE SCALE GENOMIC DNA]</scope>
    <source>
        <strain evidence="2">cv. 10/8</strain>
        <tissue evidence="1">Leaf</tissue>
    </source>
</reference>
<feature type="non-terminal residue" evidence="1">
    <location>
        <position position="57"/>
    </location>
</feature>
<keyword evidence="2" id="KW-1185">Reference proteome</keyword>
<dbReference type="AlphaFoldDB" id="A0A392QLP8"/>
<comment type="caution">
    <text evidence="1">The sequence shown here is derived from an EMBL/GenBank/DDBJ whole genome shotgun (WGS) entry which is preliminary data.</text>
</comment>
<sequence>MPSKVRKSIVRSAPKEVLVGGRGGGDRERENSLVEMALASGRWALVEKGVGGQIRRS</sequence>
<dbReference type="EMBL" id="LXQA010146693">
    <property type="protein sequence ID" value="MCI25341.1"/>
    <property type="molecule type" value="Genomic_DNA"/>
</dbReference>
<proteinExistence type="predicted"/>
<name>A0A392QLP8_9FABA</name>
<organism evidence="1 2">
    <name type="scientific">Trifolium medium</name>
    <dbReference type="NCBI Taxonomy" id="97028"/>
    <lineage>
        <taxon>Eukaryota</taxon>
        <taxon>Viridiplantae</taxon>
        <taxon>Streptophyta</taxon>
        <taxon>Embryophyta</taxon>
        <taxon>Tracheophyta</taxon>
        <taxon>Spermatophyta</taxon>
        <taxon>Magnoliopsida</taxon>
        <taxon>eudicotyledons</taxon>
        <taxon>Gunneridae</taxon>
        <taxon>Pentapetalae</taxon>
        <taxon>rosids</taxon>
        <taxon>fabids</taxon>
        <taxon>Fabales</taxon>
        <taxon>Fabaceae</taxon>
        <taxon>Papilionoideae</taxon>
        <taxon>50 kb inversion clade</taxon>
        <taxon>NPAAA clade</taxon>
        <taxon>Hologalegina</taxon>
        <taxon>IRL clade</taxon>
        <taxon>Trifolieae</taxon>
        <taxon>Trifolium</taxon>
    </lineage>
</organism>